<organism evidence="1 2">
    <name type="scientific">Pholiota conissans</name>
    <dbReference type="NCBI Taxonomy" id="109636"/>
    <lineage>
        <taxon>Eukaryota</taxon>
        <taxon>Fungi</taxon>
        <taxon>Dikarya</taxon>
        <taxon>Basidiomycota</taxon>
        <taxon>Agaricomycotina</taxon>
        <taxon>Agaricomycetes</taxon>
        <taxon>Agaricomycetidae</taxon>
        <taxon>Agaricales</taxon>
        <taxon>Agaricineae</taxon>
        <taxon>Strophariaceae</taxon>
        <taxon>Pholiota</taxon>
    </lineage>
</organism>
<protein>
    <submittedName>
        <fullName evidence="1">Uncharacterized protein</fullName>
    </submittedName>
</protein>
<evidence type="ECO:0000313" key="1">
    <source>
        <dbReference type="EMBL" id="KAF9471462.1"/>
    </source>
</evidence>
<name>A0A9P5YLQ0_9AGAR</name>
<dbReference type="EMBL" id="MU155682">
    <property type="protein sequence ID" value="KAF9471462.1"/>
    <property type="molecule type" value="Genomic_DNA"/>
</dbReference>
<comment type="caution">
    <text evidence="1">The sequence shown here is derived from an EMBL/GenBank/DDBJ whole genome shotgun (WGS) entry which is preliminary data.</text>
</comment>
<gene>
    <name evidence="1" type="ORF">BDN70DRAFT_819955</name>
</gene>
<dbReference type="OrthoDB" id="3025143at2759"/>
<accession>A0A9P5YLQ0</accession>
<dbReference type="AlphaFoldDB" id="A0A9P5YLQ0"/>
<dbReference type="Gene3D" id="3.60.130.30">
    <property type="match status" value="1"/>
</dbReference>
<feature type="non-terminal residue" evidence="1">
    <location>
        <position position="1"/>
    </location>
</feature>
<proteinExistence type="predicted"/>
<reference evidence="1" key="1">
    <citation type="submission" date="2020-11" db="EMBL/GenBank/DDBJ databases">
        <authorList>
            <consortium name="DOE Joint Genome Institute"/>
            <person name="Ahrendt S."/>
            <person name="Riley R."/>
            <person name="Andreopoulos W."/>
            <person name="Labutti K."/>
            <person name="Pangilinan J."/>
            <person name="Ruiz-Duenas F.J."/>
            <person name="Barrasa J.M."/>
            <person name="Sanchez-Garcia M."/>
            <person name="Camarero S."/>
            <person name="Miyauchi S."/>
            <person name="Serrano A."/>
            <person name="Linde D."/>
            <person name="Babiker R."/>
            <person name="Drula E."/>
            <person name="Ayuso-Fernandez I."/>
            <person name="Pacheco R."/>
            <person name="Padilla G."/>
            <person name="Ferreira P."/>
            <person name="Barriuso J."/>
            <person name="Kellner H."/>
            <person name="Castanera R."/>
            <person name="Alfaro M."/>
            <person name="Ramirez L."/>
            <person name="Pisabarro A.G."/>
            <person name="Kuo A."/>
            <person name="Tritt A."/>
            <person name="Lipzen A."/>
            <person name="He G."/>
            <person name="Yan M."/>
            <person name="Ng V."/>
            <person name="Cullen D."/>
            <person name="Martin F."/>
            <person name="Rosso M.-N."/>
            <person name="Henrissat B."/>
            <person name="Hibbett D."/>
            <person name="Martinez A.T."/>
            <person name="Grigoriev I.V."/>
        </authorList>
    </citation>
    <scope>NUCLEOTIDE SEQUENCE</scope>
    <source>
        <strain evidence="1">CIRM-BRFM 674</strain>
    </source>
</reference>
<dbReference type="Proteomes" id="UP000807469">
    <property type="component" value="Unassembled WGS sequence"/>
</dbReference>
<evidence type="ECO:0000313" key="2">
    <source>
        <dbReference type="Proteomes" id="UP000807469"/>
    </source>
</evidence>
<keyword evidence="2" id="KW-1185">Reference proteome</keyword>
<sequence length="285" mass="31664">IHDSSGRIVAVFVNGPDDLKWDEVKRGATNAICAARDRCRFPRKAAKHRRGNFPALNKGISHGNGSKRPGNLYQEKRNAAVLADLAKNPHISRISGHANSSFATWAPKLYTHYDANFVKVLDNDPSLERNFENSVWAAFAVNFGPKTVCNRHRDTANLPYGWCSITALGDFDYEAGGHLILWEFKIAVEFPPGTTALIPSAAITHSNVPIGRRESRYSFAQFSAGGLFRWADQDFQRTGDYKGKMTAEEASEDLRVQEERCKFGLSLFSTLSSLKDDQATLGRLV</sequence>